<reference evidence="2 3" key="1">
    <citation type="submission" date="2018-02" db="EMBL/GenBank/DDBJ databases">
        <title>Subsurface microbial communities from deep shales in Ohio and West Virginia, USA.</title>
        <authorList>
            <person name="Wrighton K."/>
        </authorList>
    </citation>
    <scope>NUCLEOTIDE SEQUENCE [LARGE SCALE GENOMIC DNA]</scope>
    <source>
        <strain evidence="2 3">OWC-DMM</strain>
    </source>
</reference>
<evidence type="ECO:0000313" key="3">
    <source>
        <dbReference type="Proteomes" id="UP000240010"/>
    </source>
</evidence>
<feature type="transmembrane region" description="Helical" evidence="1">
    <location>
        <begin position="462"/>
        <end position="481"/>
    </location>
</feature>
<proteinExistence type="predicted"/>
<keyword evidence="1" id="KW-0472">Membrane</keyword>
<dbReference type="EMBL" id="PTIZ01000013">
    <property type="protein sequence ID" value="PPK73932.1"/>
    <property type="molecule type" value="Genomic_DNA"/>
</dbReference>
<name>A0A2S6H8V9_9GAMM</name>
<sequence>MTAPIQAPIQHCLRLLLPFFLNRNALCEAEGALICRTHEAQKIRPCWEKPDEVPTLYQDEALPNVHDFLFGSSPGCCAYLRVPDETANYWFKNGGMFSKQSGQGNPGVLERPTEFEVGLAAPGIELFLSPHGAGVFSVSFEPKRIAGPRFLQDLNYRLSQVRSFVAYRFRLPHSPRNPDPPPAPDAPFGERLGKGGGAFTLVEWVEFLLEPLRAFGYRRIQEQFSVYSVTRFGPAADFTNPNVAASLVPYLAAVAHVEEYHHVGSLAVAGHILNPCHWAAVGSLGAAHLVADQDPPHPYDNQRLPTVLYKYFIPYLLSLMQRIALQRIMREARTTITELTCGCEERPERVAELIGGLRVLNSQSLAFTVNGYFAEVSSREAINQYYELAQQGLRVQDRFQTVQRALNDAEVMDNNRFQSGALTELGHLAGKLNQTIDNLKSLLSEAGENVRIVANVQSKVEWLEVFFVSYYATAMVYYVGHDHFEDAFVIGSLLAASFLSGIIAFYFLNPHKLQAHSSSRQPGHRSEKGPIGFLIAMMFLFAAWVALGFFCHQKKQEIPNHYTTVSEPANKDYDRASNAAPSISRK</sequence>
<keyword evidence="1" id="KW-0812">Transmembrane</keyword>
<evidence type="ECO:0000313" key="2">
    <source>
        <dbReference type="EMBL" id="PPK73932.1"/>
    </source>
</evidence>
<dbReference type="AlphaFoldDB" id="A0A2S6H8V9"/>
<feature type="transmembrane region" description="Helical" evidence="1">
    <location>
        <begin position="529"/>
        <end position="550"/>
    </location>
</feature>
<comment type="caution">
    <text evidence="2">The sequence shown here is derived from an EMBL/GenBank/DDBJ whole genome shotgun (WGS) entry which is preliminary data.</text>
</comment>
<organism evidence="2 3">
    <name type="scientific">Methylobacter tundripaludum</name>
    <dbReference type="NCBI Taxonomy" id="173365"/>
    <lineage>
        <taxon>Bacteria</taxon>
        <taxon>Pseudomonadati</taxon>
        <taxon>Pseudomonadota</taxon>
        <taxon>Gammaproteobacteria</taxon>
        <taxon>Methylococcales</taxon>
        <taxon>Methylococcaceae</taxon>
        <taxon>Methylobacter</taxon>
    </lineage>
</organism>
<gene>
    <name evidence="2" type="ORF">B0F87_11343</name>
</gene>
<protein>
    <submittedName>
        <fullName evidence="2">Uncharacterized protein</fullName>
    </submittedName>
</protein>
<feature type="transmembrane region" description="Helical" evidence="1">
    <location>
        <begin position="487"/>
        <end position="508"/>
    </location>
</feature>
<evidence type="ECO:0000256" key="1">
    <source>
        <dbReference type="SAM" id="Phobius"/>
    </source>
</evidence>
<accession>A0A2S6H8V9</accession>
<keyword evidence="1" id="KW-1133">Transmembrane helix</keyword>
<dbReference type="Proteomes" id="UP000240010">
    <property type="component" value="Unassembled WGS sequence"/>
</dbReference>